<dbReference type="EMBL" id="JAFELM010000044">
    <property type="protein sequence ID" value="MBM6619772.1"/>
    <property type="molecule type" value="Genomic_DNA"/>
</dbReference>
<dbReference type="Pfam" id="PF02602">
    <property type="entry name" value="HEM4"/>
    <property type="match status" value="1"/>
</dbReference>
<keyword evidence="5 9" id="KW-0627">Porphyrin biosynthesis</keyword>
<sequence>MASLPLQNKKVFITRAEKQSEDFIFQVLKYGGEPVALPLIAFKAATLTEEQQQLLHKASTYDWLIFTSANGIDFFFEQLESKNIEPDFSSNKIAVVGEKTHKALSKYGLTATIMPREFVAEGLVYTFKEYDMKNQKVLYVKGNLSRGVIPEQVRLLGANVDELTAYETYCPTSSERLTELLSTSIDVFTFTSPSTVQNFVRLLDGENWKKWIDSAVICCIGPITKAAAENVGLNPKIVPTTYTIESLVHEIVMYYNHKEEVK</sequence>
<dbReference type="SUPFAM" id="SSF69618">
    <property type="entry name" value="HemD-like"/>
    <property type="match status" value="1"/>
</dbReference>
<keyword evidence="4 9" id="KW-0456">Lyase</keyword>
<dbReference type="InterPro" id="IPR003754">
    <property type="entry name" value="4pyrrol_synth_uPrphyn_synth"/>
</dbReference>
<evidence type="ECO:0000256" key="2">
    <source>
        <dbReference type="ARBA" id="ARBA00008133"/>
    </source>
</evidence>
<proteinExistence type="inferred from homology"/>
<dbReference type="RefSeq" id="WP_204205251.1">
    <property type="nucleotide sequence ID" value="NZ_JAFELM010000044.1"/>
</dbReference>
<evidence type="ECO:0000256" key="9">
    <source>
        <dbReference type="RuleBase" id="RU366031"/>
    </source>
</evidence>
<evidence type="ECO:0000313" key="11">
    <source>
        <dbReference type="EMBL" id="MBM6619772.1"/>
    </source>
</evidence>
<comment type="pathway">
    <text evidence="1 9">Porphyrin-containing compound metabolism; protoporphyrin-IX biosynthesis; coproporphyrinogen-III from 5-aminolevulinate: step 3/4.</text>
</comment>
<evidence type="ECO:0000259" key="10">
    <source>
        <dbReference type="Pfam" id="PF02602"/>
    </source>
</evidence>
<evidence type="ECO:0000256" key="3">
    <source>
        <dbReference type="ARBA" id="ARBA00013109"/>
    </source>
</evidence>
<comment type="caution">
    <text evidence="11">The sequence shown here is derived from an EMBL/GenBank/DDBJ whole genome shotgun (WGS) entry which is preliminary data.</text>
</comment>
<dbReference type="CDD" id="cd06578">
    <property type="entry name" value="HemD"/>
    <property type="match status" value="1"/>
</dbReference>
<evidence type="ECO:0000256" key="7">
    <source>
        <dbReference type="ARBA" id="ARBA00040167"/>
    </source>
</evidence>
<reference evidence="11 12" key="1">
    <citation type="submission" date="2021-02" db="EMBL/GenBank/DDBJ databases">
        <title>Bacillus sp. RD4P76, an endophyte from a halophyte.</title>
        <authorList>
            <person name="Sun J.-Q."/>
        </authorList>
    </citation>
    <scope>NUCLEOTIDE SEQUENCE [LARGE SCALE GENOMIC DNA]</scope>
    <source>
        <strain evidence="11 12">RD4P76</strain>
    </source>
</reference>
<accession>A0ABS2DMR1</accession>
<keyword evidence="12" id="KW-1185">Reference proteome</keyword>
<evidence type="ECO:0000256" key="4">
    <source>
        <dbReference type="ARBA" id="ARBA00023239"/>
    </source>
</evidence>
<comment type="similarity">
    <text evidence="2 9">Belongs to the uroporphyrinogen-III synthase family.</text>
</comment>
<dbReference type="PANTHER" id="PTHR38042">
    <property type="entry name" value="UROPORPHYRINOGEN-III SYNTHASE, CHLOROPLASTIC"/>
    <property type="match status" value="1"/>
</dbReference>
<gene>
    <name evidence="11" type="ORF">JR050_19090</name>
</gene>
<organism evidence="11 12">
    <name type="scientific">Bacillus suaedaesalsae</name>
    <dbReference type="NCBI Taxonomy" id="2810349"/>
    <lineage>
        <taxon>Bacteria</taxon>
        <taxon>Bacillati</taxon>
        <taxon>Bacillota</taxon>
        <taxon>Bacilli</taxon>
        <taxon>Bacillales</taxon>
        <taxon>Bacillaceae</taxon>
        <taxon>Bacillus</taxon>
    </lineage>
</organism>
<evidence type="ECO:0000256" key="1">
    <source>
        <dbReference type="ARBA" id="ARBA00004772"/>
    </source>
</evidence>
<dbReference type="EC" id="4.2.1.75" evidence="3 9"/>
<evidence type="ECO:0000256" key="8">
    <source>
        <dbReference type="ARBA" id="ARBA00048617"/>
    </source>
</evidence>
<name>A0ABS2DMR1_9BACI</name>
<dbReference type="PANTHER" id="PTHR38042:SF1">
    <property type="entry name" value="UROPORPHYRINOGEN-III SYNTHASE, CHLOROPLASTIC"/>
    <property type="match status" value="1"/>
</dbReference>
<dbReference type="InterPro" id="IPR036108">
    <property type="entry name" value="4pyrrol_syn_uPrphyn_synt_sf"/>
</dbReference>
<dbReference type="Gene3D" id="3.40.50.10090">
    <property type="match status" value="2"/>
</dbReference>
<evidence type="ECO:0000256" key="6">
    <source>
        <dbReference type="ARBA" id="ARBA00037589"/>
    </source>
</evidence>
<feature type="domain" description="Tetrapyrrole biosynthesis uroporphyrinogen III synthase" evidence="10">
    <location>
        <begin position="28"/>
        <end position="248"/>
    </location>
</feature>
<dbReference type="Proteomes" id="UP001518925">
    <property type="component" value="Unassembled WGS sequence"/>
</dbReference>
<evidence type="ECO:0000256" key="5">
    <source>
        <dbReference type="ARBA" id="ARBA00023244"/>
    </source>
</evidence>
<dbReference type="InterPro" id="IPR039793">
    <property type="entry name" value="UROS/Hem4"/>
</dbReference>
<comment type="catalytic activity">
    <reaction evidence="8 9">
        <text>hydroxymethylbilane = uroporphyrinogen III + H2O</text>
        <dbReference type="Rhea" id="RHEA:18965"/>
        <dbReference type="ChEBI" id="CHEBI:15377"/>
        <dbReference type="ChEBI" id="CHEBI:57308"/>
        <dbReference type="ChEBI" id="CHEBI:57845"/>
        <dbReference type="EC" id="4.2.1.75"/>
    </reaction>
</comment>
<comment type="function">
    <text evidence="6 9">Catalyzes cyclization of the linear tetrapyrrole, hydroxymethylbilane, to the macrocyclic uroporphyrinogen III.</text>
</comment>
<evidence type="ECO:0000313" key="12">
    <source>
        <dbReference type="Proteomes" id="UP001518925"/>
    </source>
</evidence>
<protein>
    <recommendedName>
        <fullName evidence="7 9">Uroporphyrinogen-III synthase</fullName>
        <ecNumber evidence="3 9">4.2.1.75</ecNumber>
    </recommendedName>
</protein>